<name>A0A7X0J3Q2_9SPHI</name>
<dbReference type="AlphaFoldDB" id="A0A7X0J3Q2"/>
<reference evidence="1 2" key="1">
    <citation type="submission" date="2020-08" db="EMBL/GenBank/DDBJ databases">
        <title>Genomic Encyclopedia of Type Strains, Phase IV (KMG-V): Genome sequencing to study the core and pangenomes of soil and plant-associated prokaryotes.</title>
        <authorList>
            <person name="Whitman W."/>
        </authorList>
    </citation>
    <scope>NUCLEOTIDE SEQUENCE [LARGE SCALE GENOMIC DNA]</scope>
    <source>
        <strain evidence="1 2">M2T3</strain>
    </source>
</reference>
<dbReference type="EMBL" id="JACHCC010000006">
    <property type="protein sequence ID" value="MBB6500564.1"/>
    <property type="molecule type" value="Genomic_DNA"/>
</dbReference>
<dbReference type="Proteomes" id="UP000521017">
    <property type="component" value="Unassembled WGS sequence"/>
</dbReference>
<evidence type="ECO:0000313" key="2">
    <source>
        <dbReference type="Proteomes" id="UP000521017"/>
    </source>
</evidence>
<gene>
    <name evidence="1" type="ORF">HDF25_002712</name>
</gene>
<evidence type="ECO:0000313" key="1">
    <source>
        <dbReference type="EMBL" id="MBB6500564.1"/>
    </source>
</evidence>
<protein>
    <submittedName>
        <fullName evidence="1">Uncharacterized protein</fullName>
    </submittedName>
</protein>
<comment type="caution">
    <text evidence="1">The sequence shown here is derived from an EMBL/GenBank/DDBJ whole genome shotgun (WGS) entry which is preliminary data.</text>
</comment>
<proteinExistence type="predicted"/>
<organism evidence="1 2">
    <name type="scientific">Pedobacter cryoconitis</name>
    <dbReference type="NCBI Taxonomy" id="188932"/>
    <lineage>
        <taxon>Bacteria</taxon>
        <taxon>Pseudomonadati</taxon>
        <taxon>Bacteroidota</taxon>
        <taxon>Sphingobacteriia</taxon>
        <taxon>Sphingobacteriales</taxon>
        <taxon>Sphingobacteriaceae</taxon>
        <taxon>Pedobacter</taxon>
    </lineage>
</organism>
<sequence length="392" mass="43194">MKSIKNLLKNRAPFLIVVLLCLISCKKKELSDSPDTGRLKSTHSIDSLSDYTSAVPYNLNVIYFIGKDRTPDSNYRQRISSYMLQCQDFYRDWMDKNGYGKNTFGLLKNSKNLIKITTITGVNDQAYYVSAKSGVIRSEVDAYFAAHPSEKTSETLLMILGCKDHDDANGRAFFGYVGGNSCFAVDYPTMFDDAKAGKTAYIGGLFHELGHGLGLAHNGGLKTDCAANGTSLMGAGNTSYLKTPTFLTRADCATLANNQCFSTVTKTGWYVAPVTSISSFHAKVLDNNIIVSGKFTTNTKVNSLNFYNDPGTYDANGNIQDIGVNKDYDTSVWTSPPVGLDSFYVAMPFSEFRTNHDGPYQLNVRLQQENGSFQTRSYKYKVVGGTPVFDIP</sequence>
<dbReference type="RefSeq" id="WP_184625464.1">
    <property type="nucleotide sequence ID" value="NZ_JACHCC010000006.1"/>
</dbReference>
<accession>A0A7X0J3Q2</accession>
<dbReference type="SUPFAM" id="SSF55486">
    <property type="entry name" value="Metalloproteases ('zincins'), catalytic domain"/>
    <property type="match status" value="1"/>
</dbReference>